<keyword evidence="7" id="KW-0573">Peptidoglycan synthesis</keyword>
<protein>
    <recommendedName>
        <fullName evidence="7">Phospho-N-acetylmuramoyl-pentapeptide-transferase</fullName>
        <ecNumber evidence="7">2.7.8.13</ecNumber>
    </recommendedName>
    <alternativeName>
        <fullName evidence="7">UDP-MurNAc-pentapeptide phosphotransferase</fullName>
    </alternativeName>
</protein>
<keyword evidence="7 8" id="KW-0460">Magnesium</keyword>
<dbReference type="GO" id="GO:0071555">
    <property type="term" value="P:cell wall organization"/>
    <property type="evidence" value="ECO:0007669"/>
    <property type="project" value="UniProtKB-KW"/>
</dbReference>
<sequence length="317" mass="35160">MIIRLIFASLLTFCAAVFLQGYWIRCLLRLNVSQTLKAYGPQRHLETKKGTPTMGGIVFPFAFFIGLVLARPIIDLTDSELFLVLFFPTAMAIIGLVDDGMKFMRHSSEGLSSLQKLTLQIFFCFPWALLVSFGEGLSLWPGQVFSAGISVPILLFMSVGVLNAVNITDGLDGLASGAFSISMIAGAFFFKTPWMVLSVIAAAVSLAFMWHNGHPAKIFMGDVGAHFLGGLLIVLCVRSQWTIALFPLGFIFGIEAISVVIQLFSIWVRKKKIFLMSPIHHHFELLGWNETEIVLRFWLLHLLGMVFLLGLILMIIA</sequence>
<evidence type="ECO:0000256" key="1">
    <source>
        <dbReference type="ARBA" id="ARBA00004141"/>
    </source>
</evidence>
<feature type="transmembrane region" description="Helical" evidence="7">
    <location>
        <begin position="244"/>
        <end position="268"/>
    </location>
</feature>
<keyword evidence="4 7" id="KW-0812">Transmembrane</keyword>
<reference evidence="10" key="1">
    <citation type="submission" date="2021-04" db="EMBL/GenBank/DDBJ databases">
        <title>A novel Synergistetes isolate from a pyrite-forming mixed culture.</title>
        <authorList>
            <person name="Bunk B."/>
            <person name="Sproer C."/>
            <person name="Spring S."/>
            <person name="Pester M."/>
        </authorList>
    </citation>
    <scope>NUCLEOTIDE SEQUENCE [LARGE SCALE GENOMIC DNA]</scope>
    <source>
        <strain evidence="10">J.5.4.2-T.3.5.2</strain>
    </source>
</reference>
<dbReference type="InterPro" id="IPR000715">
    <property type="entry name" value="Glycosyl_transferase_4"/>
</dbReference>
<comment type="similarity">
    <text evidence="2 7">Belongs to the glycosyltransferase 4 family. MraY subfamily.</text>
</comment>
<evidence type="ECO:0000256" key="8">
    <source>
        <dbReference type="PIRSR" id="PIRSR600715-1"/>
    </source>
</evidence>
<feature type="transmembrane region" description="Helical" evidence="7">
    <location>
        <begin position="293"/>
        <end position="316"/>
    </location>
</feature>
<feature type="transmembrane region" description="Helical" evidence="7">
    <location>
        <begin position="144"/>
        <end position="165"/>
    </location>
</feature>
<dbReference type="InterPro" id="IPR003524">
    <property type="entry name" value="PNAcMuramoyl-5peptid_Trfase"/>
</dbReference>
<accession>A0A9Q7EYP1</accession>
<evidence type="ECO:0000313" key="10">
    <source>
        <dbReference type="Proteomes" id="UP000671879"/>
    </source>
</evidence>
<dbReference type="Pfam" id="PF00953">
    <property type="entry name" value="Glycos_transf_4"/>
    <property type="match status" value="1"/>
</dbReference>
<comment type="function">
    <text evidence="7">Catalyzes the initial step of the lipid cycle reactions in the biosynthesis of the cell wall peptidoglycan: transfers peptidoglycan precursor phospho-MurNAc-pentapeptide from UDP-MurNAc-pentapeptide onto the lipid carrier undecaprenyl phosphate, yielding undecaprenyl-pyrophosphoryl-MurNAc-pentapeptide, known as lipid I.</text>
</comment>
<dbReference type="Proteomes" id="UP000671879">
    <property type="component" value="Chromosome"/>
</dbReference>
<dbReference type="PANTHER" id="PTHR22926:SF5">
    <property type="entry name" value="PHOSPHO-N-ACETYLMURAMOYL-PENTAPEPTIDE-TRANSFERASE HOMOLOG"/>
    <property type="match status" value="1"/>
</dbReference>
<evidence type="ECO:0000256" key="4">
    <source>
        <dbReference type="ARBA" id="ARBA00022692"/>
    </source>
</evidence>
<dbReference type="CDD" id="cd06852">
    <property type="entry name" value="GT_MraY"/>
    <property type="match status" value="1"/>
</dbReference>
<organism evidence="9 10">
    <name type="scientific">Aminithiophilus ramosus</name>
    <dbReference type="NCBI Taxonomy" id="3029084"/>
    <lineage>
        <taxon>Bacteria</taxon>
        <taxon>Thermotogati</taxon>
        <taxon>Synergistota</taxon>
        <taxon>Synergistia</taxon>
        <taxon>Synergistales</taxon>
        <taxon>Aminithiophilaceae</taxon>
        <taxon>Aminithiophilus</taxon>
    </lineage>
</organism>
<dbReference type="EC" id="2.7.8.13" evidence="7"/>
<dbReference type="HAMAP" id="MF_00038">
    <property type="entry name" value="MraY"/>
    <property type="match status" value="1"/>
</dbReference>
<evidence type="ECO:0000256" key="6">
    <source>
        <dbReference type="ARBA" id="ARBA00023136"/>
    </source>
</evidence>
<keyword evidence="7" id="KW-1003">Cell membrane</keyword>
<evidence type="ECO:0000256" key="3">
    <source>
        <dbReference type="ARBA" id="ARBA00022679"/>
    </source>
</evidence>
<feature type="transmembrane region" description="Helical" evidence="7">
    <location>
        <begin position="194"/>
        <end position="212"/>
    </location>
</feature>
<name>A0A9Q7EYP1_9BACT</name>
<dbReference type="GO" id="GO:0046872">
    <property type="term" value="F:metal ion binding"/>
    <property type="evidence" value="ECO:0007669"/>
    <property type="project" value="UniProtKB-KW"/>
</dbReference>
<dbReference type="GO" id="GO:0051301">
    <property type="term" value="P:cell division"/>
    <property type="evidence" value="ECO:0007669"/>
    <property type="project" value="UniProtKB-KW"/>
</dbReference>
<feature type="binding site" evidence="8">
    <location>
        <position position="222"/>
    </location>
    <ligand>
        <name>Mg(2+)</name>
        <dbReference type="ChEBI" id="CHEBI:18420"/>
    </ligand>
</feature>
<proteinExistence type="inferred from homology"/>
<keyword evidence="5 7" id="KW-1133">Transmembrane helix</keyword>
<feature type="binding site" evidence="8">
    <location>
        <position position="166"/>
    </location>
    <ligand>
        <name>Mg(2+)</name>
        <dbReference type="ChEBI" id="CHEBI:18420"/>
    </ligand>
</feature>
<comment type="pathway">
    <text evidence="7">Cell wall biogenesis; peptidoglycan biosynthesis.</text>
</comment>
<keyword evidence="6 7" id="KW-0472">Membrane</keyword>
<keyword evidence="7" id="KW-0961">Cell wall biogenesis/degradation</keyword>
<evidence type="ECO:0000256" key="2">
    <source>
        <dbReference type="ARBA" id="ARBA00005583"/>
    </source>
</evidence>
<comment type="caution">
    <text evidence="7">Lacks conserved residue(s) required for the propagation of feature annotation.</text>
</comment>
<dbReference type="EMBL" id="CP072943">
    <property type="protein sequence ID" value="QTX33715.1"/>
    <property type="molecule type" value="Genomic_DNA"/>
</dbReference>
<keyword evidence="7" id="KW-0132">Cell division</keyword>
<keyword evidence="10" id="KW-1185">Reference proteome</keyword>
<dbReference type="GO" id="GO:0009252">
    <property type="term" value="P:peptidoglycan biosynthetic process"/>
    <property type="evidence" value="ECO:0007669"/>
    <property type="project" value="UniProtKB-UniRule"/>
</dbReference>
<keyword evidence="7" id="KW-0131">Cell cycle</keyword>
<feature type="transmembrane region" description="Helical" evidence="7">
    <location>
        <begin position="218"/>
        <end position="237"/>
    </location>
</feature>
<evidence type="ECO:0000256" key="7">
    <source>
        <dbReference type="HAMAP-Rule" id="MF_00038"/>
    </source>
</evidence>
<dbReference type="GO" id="GO:0005886">
    <property type="term" value="C:plasma membrane"/>
    <property type="evidence" value="ECO:0007669"/>
    <property type="project" value="UniProtKB-SubCell"/>
</dbReference>
<dbReference type="AlphaFoldDB" id="A0A9Q7EYP1"/>
<dbReference type="PROSITE" id="PS01348">
    <property type="entry name" value="MRAY_2"/>
    <property type="match status" value="1"/>
</dbReference>
<dbReference type="GO" id="GO:0008963">
    <property type="term" value="F:phospho-N-acetylmuramoyl-pentapeptide-transferase activity"/>
    <property type="evidence" value="ECO:0007669"/>
    <property type="project" value="UniProtKB-UniRule"/>
</dbReference>
<dbReference type="PANTHER" id="PTHR22926">
    <property type="entry name" value="PHOSPHO-N-ACETYLMURAMOYL-PENTAPEPTIDE-TRANSFERASE"/>
    <property type="match status" value="1"/>
</dbReference>
<keyword evidence="7" id="KW-0133">Cell shape</keyword>
<evidence type="ECO:0000256" key="5">
    <source>
        <dbReference type="ARBA" id="ARBA00022989"/>
    </source>
</evidence>
<keyword evidence="7 8" id="KW-0479">Metal-binding</keyword>
<feature type="transmembrane region" description="Helical" evidence="7">
    <location>
        <begin position="54"/>
        <end position="74"/>
    </location>
</feature>
<comment type="cofactor">
    <cofactor evidence="7 8">
        <name>Mg(2+)</name>
        <dbReference type="ChEBI" id="CHEBI:18420"/>
    </cofactor>
</comment>
<comment type="subcellular location">
    <subcellularLocation>
        <location evidence="7">Cell membrane</location>
        <topology evidence="7">Multi-pass membrane protein</topology>
    </subcellularLocation>
    <subcellularLocation>
        <location evidence="1">Membrane</location>
        <topology evidence="1">Multi-pass membrane protein</topology>
    </subcellularLocation>
</comment>
<feature type="transmembrane region" description="Helical" evidence="7">
    <location>
        <begin position="81"/>
        <end position="97"/>
    </location>
</feature>
<comment type="catalytic activity">
    <reaction evidence="7">
        <text>UDP-N-acetyl-alpha-D-muramoyl-L-alanyl-gamma-D-glutamyl-meso-2,6-diaminopimeloyl-D-alanyl-D-alanine + di-trans,octa-cis-undecaprenyl phosphate = di-trans,octa-cis-undecaprenyl diphospho-N-acetyl-alpha-D-muramoyl-L-alanyl-D-glutamyl-meso-2,6-diaminopimeloyl-D-alanyl-D-alanine + UMP</text>
        <dbReference type="Rhea" id="RHEA:28386"/>
        <dbReference type="ChEBI" id="CHEBI:57865"/>
        <dbReference type="ChEBI" id="CHEBI:60392"/>
        <dbReference type="ChEBI" id="CHEBI:61386"/>
        <dbReference type="ChEBI" id="CHEBI:61387"/>
        <dbReference type="EC" id="2.7.8.13"/>
    </reaction>
</comment>
<dbReference type="GO" id="GO:0008360">
    <property type="term" value="P:regulation of cell shape"/>
    <property type="evidence" value="ECO:0007669"/>
    <property type="project" value="UniProtKB-KW"/>
</dbReference>
<gene>
    <name evidence="7" type="primary">mraY</name>
    <name evidence="9" type="ORF">KAR29_06690</name>
</gene>
<evidence type="ECO:0000313" key="9">
    <source>
        <dbReference type="EMBL" id="QTX33715.1"/>
    </source>
</evidence>
<dbReference type="KEGG" id="aram:KAR29_06690"/>
<dbReference type="InterPro" id="IPR018480">
    <property type="entry name" value="PNAcMuramoyl-5peptid_Trfase_CS"/>
</dbReference>
<dbReference type="Pfam" id="PF10555">
    <property type="entry name" value="MraY_sig1"/>
    <property type="match status" value="1"/>
</dbReference>
<keyword evidence="3 7" id="KW-0808">Transferase</keyword>